<gene>
    <name evidence="1" type="ORF">EVAR_65304_1</name>
</gene>
<organism evidence="1 2">
    <name type="scientific">Eumeta variegata</name>
    <name type="common">Bagworm moth</name>
    <name type="synonym">Eumeta japonica</name>
    <dbReference type="NCBI Taxonomy" id="151549"/>
    <lineage>
        <taxon>Eukaryota</taxon>
        <taxon>Metazoa</taxon>
        <taxon>Ecdysozoa</taxon>
        <taxon>Arthropoda</taxon>
        <taxon>Hexapoda</taxon>
        <taxon>Insecta</taxon>
        <taxon>Pterygota</taxon>
        <taxon>Neoptera</taxon>
        <taxon>Endopterygota</taxon>
        <taxon>Lepidoptera</taxon>
        <taxon>Glossata</taxon>
        <taxon>Ditrysia</taxon>
        <taxon>Tineoidea</taxon>
        <taxon>Psychidae</taxon>
        <taxon>Oiketicinae</taxon>
        <taxon>Eumeta</taxon>
    </lineage>
</organism>
<keyword evidence="2" id="KW-1185">Reference proteome</keyword>
<dbReference type="EMBL" id="BGZK01001387">
    <property type="protein sequence ID" value="GBP78795.1"/>
    <property type="molecule type" value="Genomic_DNA"/>
</dbReference>
<sequence>MGLPETSSERDSLAIPVHSWVSDQLISLAFRRDVTSLCMLYGLYYGKSFEELLKLIPTADFCYRFDRRKCQQHHLDNWRSITIRFMRNIVSYPVRRLSNDLPPTVFSANFTEESSRKLYSCLESR</sequence>
<comment type="caution">
    <text evidence="1">The sequence shown here is derived from an EMBL/GenBank/DDBJ whole genome shotgun (WGS) entry which is preliminary data.</text>
</comment>
<proteinExistence type="predicted"/>
<accession>A0A4C1YWR5</accession>
<dbReference type="OrthoDB" id="7480422at2759"/>
<name>A0A4C1YWR5_EUMVA</name>
<dbReference type="Proteomes" id="UP000299102">
    <property type="component" value="Unassembled WGS sequence"/>
</dbReference>
<evidence type="ECO:0000313" key="1">
    <source>
        <dbReference type="EMBL" id="GBP78795.1"/>
    </source>
</evidence>
<evidence type="ECO:0000313" key="2">
    <source>
        <dbReference type="Proteomes" id="UP000299102"/>
    </source>
</evidence>
<dbReference type="AlphaFoldDB" id="A0A4C1YWR5"/>
<protein>
    <submittedName>
        <fullName evidence="1">Uncharacterized protein</fullName>
    </submittedName>
</protein>
<reference evidence="1 2" key="1">
    <citation type="journal article" date="2019" name="Commun. Biol.">
        <title>The bagworm genome reveals a unique fibroin gene that provides high tensile strength.</title>
        <authorList>
            <person name="Kono N."/>
            <person name="Nakamura H."/>
            <person name="Ohtoshi R."/>
            <person name="Tomita M."/>
            <person name="Numata K."/>
            <person name="Arakawa K."/>
        </authorList>
    </citation>
    <scope>NUCLEOTIDE SEQUENCE [LARGE SCALE GENOMIC DNA]</scope>
</reference>